<organism evidence="3 4">
    <name type="scientific">Wenzhouxiangella marina</name>
    <dbReference type="NCBI Taxonomy" id="1579979"/>
    <lineage>
        <taxon>Bacteria</taxon>
        <taxon>Pseudomonadati</taxon>
        <taxon>Pseudomonadota</taxon>
        <taxon>Gammaproteobacteria</taxon>
        <taxon>Chromatiales</taxon>
        <taxon>Wenzhouxiangellaceae</taxon>
        <taxon>Wenzhouxiangella</taxon>
    </lineage>
</organism>
<proteinExistence type="predicted"/>
<sequence length="250" mass="29171">MSKQPPERLLELQRRFAAHLRDPEHAPAPEGIEERRLAIYRRLFFNNLSNLFARNFPVIRRLHEDADWQALIREFLAEHRSHTPMFTEIGREFVDFLERRGESDPEQAPWLAELAHWEFLETCVRLDEAEVAPDGWLESLEADDRVQVNPTLCLAEYRWPVHRIGPEFRPEQGEATLLAVYRQGNDRVAFMQVNPITARLLQLLRGDEQATAARALERLAEELERPVDELLEASRDLLATLARRGLLRRA</sequence>
<accession>A0A0K0XVF1</accession>
<feature type="domain" description="NGO1945-like C-terminal" evidence="2">
    <location>
        <begin position="149"/>
        <end position="241"/>
    </location>
</feature>
<dbReference type="Pfam" id="PF22106">
    <property type="entry name" value="NGO1945_C"/>
    <property type="match status" value="1"/>
</dbReference>
<dbReference type="InterPro" id="IPR054098">
    <property type="entry name" value="NGO1945-like_C"/>
</dbReference>
<dbReference type="InterPro" id="IPR044922">
    <property type="entry name" value="DUF2063_N_sf"/>
</dbReference>
<evidence type="ECO:0000259" key="1">
    <source>
        <dbReference type="Pfam" id="PF09836"/>
    </source>
</evidence>
<dbReference type="STRING" id="1579979.WM2015_1285"/>
<evidence type="ECO:0000259" key="2">
    <source>
        <dbReference type="Pfam" id="PF22106"/>
    </source>
</evidence>
<dbReference type="OrthoDB" id="4146344at2"/>
<keyword evidence="4" id="KW-1185">Reference proteome</keyword>
<dbReference type="Gene3D" id="3.90.930.50">
    <property type="match status" value="1"/>
</dbReference>
<gene>
    <name evidence="3" type="ORF">WM2015_1285</name>
</gene>
<dbReference type="Proteomes" id="UP000066624">
    <property type="component" value="Chromosome"/>
</dbReference>
<dbReference type="EMBL" id="CP012154">
    <property type="protein sequence ID" value="AKS41658.1"/>
    <property type="molecule type" value="Genomic_DNA"/>
</dbReference>
<reference evidence="3 4" key="1">
    <citation type="submission" date="2015-07" db="EMBL/GenBank/DDBJ databases">
        <authorList>
            <person name="Noorani M."/>
        </authorList>
    </citation>
    <scope>NUCLEOTIDE SEQUENCE [LARGE SCALE GENOMIC DNA]</scope>
    <source>
        <strain evidence="3 4">KCTC 42284</strain>
    </source>
</reference>
<dbReference type="InterPro" id="IPR018640">
    <property type="entry name" value="DUF2063"/>
</dbReference>
<dbReference type="RefSeq" id="WP_049725282.1">
    <property type="nucleotide sequence ID" value="NZ_CP012154.1"/>
</dbReference>
<name>A0A0K0XVF1_9GAMM</name>
<dbReference type="KEGG" id="wma:WM2015_1285"/>
<evidence type="ECO:0000313" key="3">
    <source>
        <dbReference type="EMBL" id="AKS41658.1"/>
    </source>
</evidence>
<evidence type="ECO:0000313" key="4">
    <source>
        <dbReference type="Proteomes" id="UP000066624"/>
    </source>
</evidence>
<dbReference type="Pfam" id="PF09836">
    <property type="entry name" value="DUF2063"/>
    <property type="match status" value="1"/>
</dbReference>
<dbReference type="Gene3D" id="1.10.150.690">
    <property type="entry name" value="DUF2063"/>
    <property type="match status" value="1"/>
</dbReference>
<dbReference type="PATRIC" id="fig|1579979.3.peg.1318"/>
<protein>
    <submittedName>
        <fullName evidence="3">Uncharacterized protein</fullName>
    </submittedName>
</protein>
<dbReference type="AlphaFoldDB" id="A0A0K0XVF1"/>
<feature type="domain" description="Putative DNA-binding" evidence="1">
    <location>
        <begin position="11"/>
        <end position="97"/>
    </location>
</feature>